<accession>A0ACB9BNI3</accession>
<dbReference type="Proteomes" id="UP001055811">
    <property type="component" value="Linkage Group LG06"/>
</dbReference>
<dbReference type="EMBL" id="CM042014">
    <property type="protein sequence ID" value="KAI3723601.1"/>
    <property type="molecule type" value="Genomic_DNA"/>
</dbReference>
<evidence type="ECO:0000313" key="2">
    <source>
        <dbReference type="Proteomes" id="UP001055811"/>
    </source>
</evidence>
<reference evidence="1 2" key="2">
    <citation type="journal article" date="2022" name="Mol. Ecol. Resour.">
        <title>The genomes of chicory, endive, great burdock and yacon provide insights into Asteraceae paleo-polyploidization history and plant inulin production.</title>
        <authorList>
            <person name="Fan W."/>
            <person name="Wang S."/>
            <person name="Wang H."/>
            <person name="Wang A."/>
            <person name="Jiang F."/>
            <person name="Liu H."/>
            <person name="Zhao H."/>
            <person name="Xu D."/>
            <person name="Zhang Y."/>
        </authorList>
    </citation>
    <scope>NUCLEOTIDE SEQUENCE [LARGE SCALE GENOMIC DNA]</scope>
    <source>
        <strain evidence="2">cv. Punajuju</strain>
        <tissue evidence="1">Leaves</tissue>
    </source>
</reference>
<keyword evidence="2" id="KW-1185">Reference proteome</keyword>
<reference evidence="2" key="1">
    <citation type="journal article" date="2022" name="Mol. Ecol. Resour.">
        <title>The genomes of chicory, endive, great burdock and yacon provide insights into Asteraceae palaeo-polyploidization history and plant inulin production.</title>
        <authorList>
            <person name="Fan W."/>
            <person name="Wang S."/>
            <person name="Wang H."/>
            <person name="Wang A."/>
            <person name="Jiang F."/>
            <person name="Liu H."/>
            <person name="Zhao H."/>
            <person name="Xu D."/>
            <person name="Zhang Y."/>
        </authorList>
    </citation>
    <scope>NUCLEOTIDE SEQUENCE [LARGE SCALE GENOMIC DNA]</scope>
    <source>
        <strain evidence="2">cv. Punajuju</strain>
    </source>
</reference>
<comment type="caution">
    <text evidence="1">The sequence shown here is derived from an EMBL/GenBank/DDBJ whole genome shotgun (WGS) entry which is preliminary data.</text>
</comment>
<name>A0ACB9BNI3_CICIN</name>
<protein>
    <submittedName>
        <fullName evidence="1">Uncharacterized protein</fullName>
    </submittedName>
</protein>
<evidence type="ECO:0000313" key="1">
    <source>
        <dbReference type="EMBL" id="KAI3723601.1"/>
    </source>
</evidence>
<proteinExistence type="predicted"/>
<organism evidence="1 2">
    <name type="scientific">Cichorium intybus</name>
    <name type="common">Chicory</name>
    <dbReference type="NCBI Taxonomy" id="13427"/>
    <lineage>
        <taxon>Eukaryota</taxon>
        <taxon>Viridiplantae</taxon>
        <taxon>Streptophyta</taxon>
        <taxon>Embryophyta</taxon>
        <taxon>Tracheophyta</taxon>
        <taxon>Spermatophyta</taxon>
        <taxon>Magnoliopsida</taxon>
        <taxon>eudicotyledons</taxon>
        <taxon>Gunneridae</taxon>
        <taxon>Pentapetalae</taxon>
        <taxon>asterids</taxon>
        <taxon>campanulids</taxon>
        <taxon>Asterales</taxon>
        <taxon>Asteraceae</taxon>
        <taxon>Cichorioideae</taxon>
        <taxon>Cichorieae</taxon>
        <taxon>Cichoriinae</taxon>
        <taxon>Cichorium</taxon>
    </lineage>
</organism>
<gene>
    <name evidence="1" type="ORF">L2E82_35328</name>
</gene>
<sequence length="418" mass="46808">MLARDKAEREKGKLDDNDQLMEAKRQADESRKTEEATDGEGLGFKTVAPPFNHNYISSLETEESKESYFSNFVQKDQSANAENEVIVEDASEEDKDSPSPTEHASTSHASSSAVTNDCTKTVDVDSTTSRGDASNSKNQNVKKFKPRKFVKEGEIPVGQRPSPTKCDCACTCDNSLKNSKGQGPNHNLIYLKRQMCFNCGITGHIACNYPYRPYIPFYAQHWQNVPKGRSSKRKPSRSRSRDGYDLRTSQVCRQRWKTQLQDGLGSQDKLIPHLCKSSYGGISSDLGGERGMITWGSYPMESRRQSSEVFQVMEPEVKFQIFNTITSIPEKDEEMKSQTPFPVKVKSKAGCADSRPMLKPVPNGEIVEMFCSVQPNQVQDRARSKMKALNQGDDCWAIIKITLSFAFNQTKSKSSGLK</sequence>